<reference evidence="2" key="1">
    <citation type="submission" date="2020-11" db="EMBL/GenBank/DDBJ databases">
        <authorList>
            <person name="Tran Van P."/>
        </authorList>
    </citation>
    <scope>NUCLEOTIDE SEQUENCE</scope>
</reference>
<dbReference type="EMBL" id="OB793321">
    <property type="protein sequence ID" value="CAD7426965.1"/>
    <property type="molecule type" value="Genomic_DNA"/>
</dbReference>
<evidence type="ECO:0000256" key="1">
    <source>
        <dbReference type="SAM" id="MobiDB-lite"/>
    </source>
</evidence>
<feature type="region of interest" description="Disordered" evidence="1">
    <location>
        <begin position="60"/>
        <end position="89"/>
    </location>
</feature>
<evidence type="ECO:0000313" key="2">
    <source>
        <dbReference type="EMBL" id="CAD7426965.1"/>
    </source>
</evidence>
<sequence length="167" mass="18754">MRLHRTCGKMWYTEKHHIYGSHKAIGVTFALDWIIGTGKLKDADSSSPVGSEHAFAWRESVKPFRNPPPSSPDRDSKLDLPVLSGRAQHDKRVSQLRHRDSRNQCFPSALPSIGSVERSSADLNKSQIFSKTALNHSTAHSFTCILFEGRFVPCRVTPPHRPIGRLD</sequence>
<protein>
    <submittedName>
        <fullName evidence="2">Uncharacterized protein</fullName>
    </submittedName>
</protein>
<organism evidence="2">
    <name type="scientific">Timema monikensis</name>
    <dbReference type="NCBI Taxonomy" id="170555"/>
    <lineage>
        <taxon>Eukaryota</taxon>
        <taxon>Metazoa</taxon>
        <taxon>Ecdysozoa</taxon>
        <taxon>Arthropoda</taxon>
        <taxon>Hexapoda</taxon>
        <taxon>Insecta</taxon>
        <taxon>Pterygota</taxon>
        <taxon>Neoptera</taxon>
        <taxon>Polyneoptera</taxon>
        <taxon>Phasmatodea</taxon>
        <taxon>Timematodea</taxon>
        <taxon>Timematoidea</taxon>
        <taxon>Timematidae</taxon>
        <taxon>Timema</taxon>
    </lineage>
</organism>
<gene>
    <name evidence="2" type="ORF">TMSB3V08_LOCUS3832</name>
</gene>
<name>A0A7R9E5S6_9NEOP</name>
<dbReference type="AlphaFoldDB" id="A0A7R9E5S6"/>
<proteinExistence type="predicted"/>
<accession>A0A7R9E5S6</accession>